<feature type="domain" description="NERD" evidence="1">
    <location>
        <begin position="2"/>
        <end position="66"/>
    </location>
</feature>
<dbReference type="AlphaFoldDB" id="A0A1W5ZYM0"/>
<protein>
    <recommendedName>
        <fullName evidence="1">NERD domain-containing protein</fullName>
    </recommendedName>
</protein>
<organism evidence="2 3">
    <name type="scientific">Halobacillus mangrovi</name>
    <dbReference type="NCBI Taxonomy" id="402384"/>
    <lineage>
        <taxon>Bacteria</taxon>
        <taxon>Bacillati</taxon>
        <taxon>Bacillota</taxon>
        <taxon>Bacilli</taxon>
        <taxon>Bacillales</taxon>
        <taxon>Bacillaceae</taxon>
        <taxon>Halobacillus</taxon>
    </lineage>
</organism>
<accession>A0A1W5ZYM0</accession>
<evidence type="ECO:0000313" key="3">
    <source>
        <dbReference type="Proteomes" id="UP000192527"/>
    </source>
</evidence>
<proteinExistence type="predicted"/>
<dbReference type="STRING" id="402384.HM131_16995"/>
<evidence type="ECO:0000259" key="1">
    <source>
        <dbReference type="Pfam" id="PF08378"/>
    </source>
</evidence>
<dbReference type="Pfam" id="PF08378">
    <property type="entry name" value="NERD"/>
    <property type="match status" value="1"/>
</dbReference>
<keyword evidence="3" id="KW-1185">Reference proteome</keyword>
<dbReference type="Proteomes" id="UP000192527">
    <property type="component" value="Chromosome"/>
</dbReference>
<dbReference type="OrthoDB" id="569879at2"/>
<reference evidence="2 3" key="1">
    <citation type="submission" date="2017-04" db="EMBL/GenBank/DDBJ databases">
        <title>The whole genome sequencing and assembly of Halobacillus mangrovi strain.</title>
        <authorList>
            <person name="Lee S.-J."/>
            <person name="Park M.-K."/>
            <person name="Kim J.-Y."/>
            <person name="Lee Y.-J."/>
            <person name="Yi H."/>
            <person name="Bahn Y.-S."/>
            <person name="Kim J.F."/>
            <person name="Lee D.-W."/>
        </authorList>
    </citation>
    <scope>NUCLEOTIDE SEQUENCE [LARGE SCALE GENOMIC DNA]</scope>
    <source>
        <strain evidence="2 3">KTB 131</strain>
    </source>
</reference>
<gene>
    <name evidence="2" type="ORF">HM131_16995</name>
</gene>
<sequence length="127" mass="14862">MILEVKNYRGELIFDFDHHQLFRKFNGVKDLFPDPFLQVEHQTRHLSRWLGLFGFPEIPISPLIVVASPKTAIETFGKDSFYLIKRIVRPKNLISRVEEMRRNFTEVVLDEEEVTACVPLQNGAYTL</sequence>
<dbReference type="KEGG" id="hmn:HM131_16995"/>
<dbReference type="EMBL" id="CP020772">
    <property type="protein sequence ID" value="ARI78428.1"/>
    <property type="molecule type" value="Genomic_DNA"/>
</dbReference>
<dbReference type="InterPro" id="IPR011528">
    <property type="entry name" value="NERD"/>
</dbReference>
<evidence type="ECO:0000313" key="2">
    <source>
        <dbReference type="EMBL" id="ARI78428.1"/>
    </source>
</evidence>
<name>A0A1W5ZYM0_9BACI</name>